<keyword evidence="13" id="KW-1185">Reference proteome</keyword>
<dbReference type="GO" id="GO:0005886">
    <property type="term" value="C:plasma membrane"/>
    <property type="evidence" value="ECO:0007669"/>
    <property type="project" value="UniProtKB-SubCell"/>
</dbReference>
<dbReference type="PANTHER" id="PTHR46041">
    <property type="entry name" value="MITOCHONDRIAL INNER MEMBRANE PROTEASE SUBUNIT 2"/>
    <property type="match status" value="1"/>
</dbReference>
<feature type="active site" evidence="9">
    <location>
        <position position="79"/>
    </location>
</feature>
<gene>
    <name evidence="12" type="ORF">IW245_000191</name>
</gene>
<keyword evidence="6" id="KW-0378">Hydrolase</keyword>
<evidence type="ECO:0000313" key="12">
    <source>
        <dbReference type="EMBL" id="MBG6133997.1"/>
    </source>
</evidence>
<keyword evidence="4" id="KW-0645">Protease</keyword>
<evidence type="ECO:0000256" key="3">
    <source>
        <dbReference type="ARBA" id="ARBA00013650"/>
    </source>
</evidence>
<evidence type="ECO:0000256" key="4">
    <source>
        <dbReference type="ARBA" id="ARBA00022670"/>
    </source>
</evidence>
<evidence type="ECO:0000256" key="1">
    <source>
        <dbReference type="ARBA" id="ARBA00004401"/>
    </source>
</evidence>
<keyword evidence="8" id="KW-0472">Membrane</keyword>
<keyword evidence="7" id="KW-1133">Transmembrane helix</keyword>
<evidence type="ECO:0000256" key="8">
    <source>
        <dbReference type="ARBA" id="ARBA00023136"/>
    </source>
</evidence>
<feature type="domain" description="Peptidase S26" evidence="11">
    <location>
        <begin position="7"/>
        <end position="90"/>
    </location>
</feature>
<keyword evidence="5" id="KW-0812">Transmembrane</keyword>
<evidence type="ECO:0000259" key="11">
    <source>
        <dbReference type="Pfam" id="PF10502"/>
    </source>
</evidence>
<evidence type="ECO:0000256" key="2">
    <source>
        <dbReference type="ARBA" id="ARBA00007066"/>
    </source>
</evidence>
<dbReference type="CDD" id="cd06462">
    <property type="entry name" value="Peptidase_S24_S26"/>
    <property type="match status" value="1"/>
</dbReference>
<proteinExistence type="inferred from homology"/>
<evidence type="ECO:0000256" key="9">
    <source>
        <dbReference type="PIRSR" id="PIRSR600223-1"/>
    </source>
</evidence>
<evidence type="ECO:0000256" key="6">
    <source>
        <dbReference type="ARBA" id="ARBA00022801"/>
    </source>
</evidence>
<feature type="region of interest" description="Disordered" evidence="10">
    <location>
        <begin position="131"/>
        <end position="152"/>
    </location>
</feature>
<sequence>MAALLAVLLAVLVLAGLWAFLRTRLILVTVQGGSMLPSLRPGDRLLVLRRPGHVPRPGSVVLLTPPTTATEDGTRLRVKRLAAGPGDPVPATLAGVAGLRVPAGQVLVTGDHPRSEDSRRWGPIPARSLIGTCHRIGRTPPSPAGHRSASRR</sequence>
<dbReference type="EMBL" id="JADOUF010000001">
    <property type="protein sequence ID" value="MBG6133997.1"/>
    <property type="molecule type" value="Genomic_DNA"/>
</dbReference>
<dbReference type="InterPro" id="IPR000223">
    <property type="entry name" value="Pept_S26A_signal_pept_1"/>
</dbReference>
<dbReference type="PANTHER" id="PTHR46041:SF2">
    <property type="entry name" value="MITOCHONDRIAL INNER MEMBRANE PROTEASE SUBUNIT 2"/>
    <property type="match status" value="1"/>
</dbReference>
<evidence type="ECO:0000256" key="5">
    <source>
        <dbReference type="ARBA" id="ARBA00022692"/>
    </source>
</evidence>
<dbReference type="AlphaFoldDB" id="A0A8J7KUG1"/>
<evidence type="ECO:0000256" key="7">
    <source>
        <dbReference type="ARBA" id="ARBA00022989"/>
    </source>
</evidence>
<dbReference type="PRINTS" id="PR00727">
    <property type="entry name" value="LEADERPTASE"/>
</dbReference>
<dbReference type="SUPFAM" id="SSF51306">
    <property type="entry name" value="LexA/Signal peptidase"/>
    <property type="match status" value="1"/>
</dbReference>
<evidence type="ECO:0000256" key="10">
    <source>
        <dbReference type="SAM" id="MobiDB-lite"/>
    </source>
</evidence>
<feature type="active site" evidence="9">
    <location>
        <position position="34"/>
    </location>
</feature>
<dbReference type="Proteomes" id="UP000622552">
    <property type="component" value="Unassembled WGS sequence"/>
</dbReference>
<comment type="similarity">
    <text evidence="2">Belongs to the peptidase S26 family. IMP2 subfamily.</text>
</comment>
<dbReference type="InterPro" id="IPR037730">
    <property type="entry name" value="IMP2"/>
</dbReference>
<dbReference type="Pfam" id="PF10502">
    <property type="entry name" value="Peptidase_S26"/>
    <property type="match status" value="2"/>
</dbReference>
<protein>
    <recommendedName>
        <fullName evidence="3">Mitochondrial inner membrane protease subunit 2</fullName>
    </recommendedName>
</protein>
<comment type="caution">
    <text evidence="12">The sequence shown here is derived from an EMBL/GenBank/DDBJ whole genome shotgun (WGS) entry which is preliminary data.</text>
</comment>
<comment type="subcellular location">
    <subcellularLocation>
        <location evidence="1">Cell membrane</location>
        <topology evidence="1">Single-pass type II membrane protein</topology>
    </subcellularLocation>
</comment>
<feature type="domain" description="Peptidase S26" evidence="11">
    <location>
        <begin position="99"/>
        <end position="133"/>
    </location>
</feature>
<dbReference type="InterPro" id="IPR036286">
    <property type="entry name" value="LexA/Signal_pep-like_sf"/>
</dbReference>
<dbReference type="InterPro" id="IPR019533">
    <property type="entry name" value="Peptidase_S26"/>
</dbReference>
<reference evidence="12" key="1">
    <citation type="submission" date="2020-11" db="EMBL/GenBank/DDBJ databases">
        <title>Sequencing the genomes of 1000 actinobacteria strains.</title>
        <authorList>
            <person name="Klenk H.-P."/>
        </authorList>
    </citation>
    <scope>NUCLEOTIDE SEQUENCE</scope>
    <source>
        <strain evidence="12">DSM 45356</strain>
    </source>
</reference>
<organism evidence="12 13">
    <name type="scientific">Longispora fulva</name>
    <dbReference type="NCBI Taxonomy" id="619741"/>
    <lineage>
        <taxon>Bacteria</taxon>
        <taxon>Bacillati</taxon>
        <taxon>Actinomycetota</taxon>
        <taxon>Actinomycetes</taxon>
        <taxon>Micromonosporales</taxon>
        <taxon>Micromonosporaceae</taxon>
        <taxon>Longispora</taxon>
    </lineage>
</organism>
<dbReference type="Gene3D" id="2.10.109.10">
    <property type="entry name" value="Umud Fragment, subunit A"/>
    <property type="match status" value="1"/>
</dbReference>
<dbReference type="GO" id="GO:0004252">
    <property type="term" value="F:serine-type endopeptidase activity"/>
    <property type="evidence" value="ECO:0007669"/>
    <property type="project" value="InterPro"/>
</dbReference>
<evidence type="ECO:0000313" key="13">
    <source>
        <dbReference type="Proteomes" id="UP000622552"/>
    </source>
</evidence>
<dbReference type="GO" id="GO:0006465">
    <property type="term" value="P:signal peptide processing"/>
    <property type="evidence" value="ECO:0007669"/>
    <property type="project" value="InterPro"/>
</dbReference>
<accession>A0A8J7KUG1</accession>
<name>A0A8J7KUG1_9ACTN</name>
<dbReference type="RefSeq" id="WP_197001288.1">
    <property type="nucleotide sequence ID" value="NZ_BONS01000045.1"/>
</dbReference>